<gene>
    <name evidence="1" type="ORF">CM240_1124</name>
</gene>
<dbReference type="STRING" id="1216932.CM240_1124"/>
<reference evidence="1 2" key="1">
    <citation type="submission" date="2013-11" db="EMBL/GenBank/DDBJ databases">
        <title>Complete genome sequence of Clostridum sp. M2/40.</title>
        <authorList>
            <person name="Wibberg D."/>
            <person name="Puehler A."/>
            <person name="Schlueter A."/>
        </authorList>
    </citation>
    <scope>NUCLEOTIDE SEQUENCE [LARGE SCALE GENOMIC DNA]</scope>
    <source>
        <strain evidence="2">M2/40</strain>
    </source>
</reference>
<evidence type="ECO:0000313" key="2">
    <source>
        <dbReference type="Proteomes" id="UP000019426"/>
    </source>
</evidence>
<keyword evidence="2" id="KW-1185">Reference proteome</keyword>
<dbReference type="EMBL" id="HG917868">
    <property type="protein sequence ID" value="CDM68288.1"/>
    <property type="molecule type" value="Genomic_DNA"/>
</dbReference>
<dbReference type="Pfam" id="PF12983">
    <property type="entry name" value="DUF3867"/>
    <property type="match status" value="1"/>
</dbReference>
<dbReference type="PATRIC" id="fig|1216932.3.peg.1114"/>
<sequence length="186" mass="21823">MTDIIDFNEVKNKARDQDVNQFENYIYELYYSLSQGTISMSDLYSKINEYMEKNNISQEKFLNIQNEMLSRYGIDSEEIKNQLKTMGVDISSLDKNVDYEMARKNLGFTEKYKAGIGNAVYITYKISNERNVLDILLKDTEIIIKSEGKIDLGDNELNEFICSYKKLYSDKKIKVSIFEDVKTYEY</sequence>
<dbReference type="Proteomes" id="UP000019426">
    <property type="component" value="Chromosome M2/40_rep1"/>
</dbReference>
<proteinExistence type="predicted"/>
<dbReference type="OrthoDB" id="1754214at2"/>
<dbReference type="eggNOG" id="ENOG5032RFD">
    <property type="taxonomic scope" value="Bacteria"/>
</dbReference>
<name>W6RVD0_9CLOT</name>
<protein>
    <recommendedName>
        <fullName evidence="3">DUF3867 domain-containing protein</fullName>
    </recommendedName>
</protein>
<dbReference type="KEGG" id="clt:CM240_1124"/>
<dbReference type="HOGENOM" id="CLU_123774_0_0_9"/>
<dbReference type="AlphaFoldDB" id="W6RVD0"/>
<dbReference type="InterPro" id="IPR024218">
    <property type="entry name" value="DUF3867"/>
</dbReference>
<dbReference type="RefSeq" id="WP_044037241.1">
    <property type="nucleotide sequence ID" value="NZ_HG917868.1"/>
</dbReference>
<organism evidence="1 2">
    <name type="scientific">Clostridium bornimense</name>
    <dbReference type="NCBI Taxonomy" id="1216932"/>
    <lineage>
        <taxon>Bacteria</taxon>
        <taxon>Bacillati</taxon>
        <taxon>Bacillota</taxon>
        <taxon>Clostridia</taxon>
        <taxon>Eubacteriales</taxon>
        <taxon>Clostridiaceae</taxon>
        <taxon>Clostridium</taxon>
    </lineage>
</organism>
<accession>W6RVD0</accession>
<evidence type="ECO:0008006" key="3">
    <source>
        <dbReference type="Google" id="ProtNLM"/>
    </source>
</evidence>
<evidence type="ECO:0000313" key="1">
    <source>
        <dbReference type="EMBL" id="CDM68288.1"/>
    </source>
</evidence>